<name>A0ABV3P7E1_9ACTN</name>
<organism evidence="1 2">
    <name type="scientific">Kineococcus endophyticus</name>
    <dbReference type="NCBI Taxonomy" id="1181883"/>
    <lineage>
        <taxon>Bacteria</taxon>
        <taxon>Bacillati</taxon>
        <taxon>Actinomycetota</taxon>
        <taxon>Actinomycetes</taxon>
        <taxon>Kineosporiales</taxon>
        <taxon>Kineosporiaceae</taxon>
        <taxon>Kineococcus</taxon>
    </lineage>
</organism>
<keyword evidence="2" id="KW-1185">Reference proteome</keyword>
<comment type="caution">
    <text evidence="1">The sequence shown here is derived from an EMBL/GenBank/DDBJ whole genome shotgun (WGS) entry which is preliminary data.</text>
</comment>
<gene>
    <name evidence="1" type="ORF">AB1207_11190</name>
</gene>
<proteinExistence type="predicted"/>
<protein>
    <submittedName>
        <fullName evidence="1">Uncharacterized protein</fullName>
    </submittedName>
</protein>
<evidence type="ECO:0000313" key="1">
    <source>
        <dbReference type="EMBL" id="MEW9265313.1"/>
    </source>
</evidence>
<reference evidence="1 2" key="1">
    <citation type="submission" date="2024-07" db="EMBL/GenBank/DDBJ databases">
        <authorList>
            <person name="Thanompreechachai J."/>
            <person name="Duangmal K."/>
        </authorList>
    </citation>
    <scope>NUCLEOTIDE SEQUENCE [LARGE SCALE GENOMIC DNA]</scope>
    <source>
        <strain evidence="1 2">KCTC 19886</strain>
    </source>
</reference>
<dbReference type="RefSeq" id="WP_367638338.1">
    <property type="nucleotide sequence ID" value="NZ_JBFNQN010000007.1"/>
</dbReference>
<dbReference type="EMBL" id="JBFNQN010000007">
    <property type="protein sequence ID" value="MEW9265313.1"/>
    <property type="molecule type" value="Genomic_DNA"/>
</dbReference>
<evidence type="ECO:0000313" key="2">
    <source>
        <dbReference type="Proteomes" id="UP001555826"/>
    </source>
</evidence>
<accession>A0ABV3P7E1</accession>
<sequence>MTQATALPTPGEDPAEFLHRLAAALGRALPVPDALAVERHRSVGDRLAGRPGQARSLRVELPAATLTLRANGSGLSASVERVVRGVTIARRDVAVGEFLELLTVGVADVTAAAAGDAAAVARALVALGVSPPADVLRVDEADPVASLRSLAARAADLLPAAAVAVVARLAELLADTLSRIAQGSDARLAVERTAVHYLPDTLRAFAVLPRDWAATHDDGRGTAEQLLTEQLAVLLDAVTAMHDAAVRQDASALVVNGMFLRDRFAVSSLDLGD</sequence>
<dbReference type="Proteomes" id="UP001555826">
    <property type="component" value="Unassembled WGS sequence"/>
</dbReference>